<dbReference type="EMBL" id="FOBL01000026">
    <property type="protein sequence ID" value="SEM10939.1"/>
    <property type="molecule type" value="Genomic_DNA"/>
</dbReference>
<dbReference type="Proteomes" id="UP000198548">
    <property type="component" value="Unassembled WGS sequence"/>
</dbReference>
<dbReference type="Gene3D" id="3.40.630.30">
    <property type="match status" value="1"/>
</dbReference>
<accession>A0A1H7VPX6</accession>
<dbReference type="STRING" id="426703.SAMN04488100_12610"/>
<evidence type="ECO:0000313" key="2">
    <source>
        <dbReference type="EMBL" id="GEK89838.1"/>
    </source>
</evidence>
<evidence type="ECO:0000313" key="3">
    <source>
        <dbReference type="EMBL" id="SEM10939.1"/>
    </source>
</evidence>
<name>A0A1H7VPX6_9LACT</name>
<keyword evidence="5" id="KW-1185">Reference proteome</keyword>
<evidence type="ECO:0000259" key="1">
    <source>
        <dbReference type="PROSITE" id="PS51186"/>
    </source>
</evidence>
<dbReference type="SUPFAM" id="SSF55729">
    <property type="entry name" value="Acyl-CoA N-acyltransferases (Nat)"/>
    <property type="match status" value="1"/>
</dbReference>
<dbReference type="InterPro" id="IPR000182">
    <property type="entry name" value="GNAT_dom"/>
</dbReference>
<evidence type="ECO:0000313" key="5">
    <source>
        <dbReference type="Proteomes" id="UP000321425"/>
    </source>
</evidence>
<dbReference type="OrthoDB" id="9796171at2"/>
<reference evidence="2 5" key="2">
    <citation type="submission" date="2019-07" db="EMBL/GenBank/DDBJ databases">
        <title>Whole genome shotgun sequence of Alkalibacterium putridalgicola NBRC 103243.</title>
        <authorList>
            <person name="Hosoyama A."/>
            <person name="Uohara A."/>
            <person name="Ohji S."/>
            <person name="Ichikawa N."/>
        </authorList>
    </citation>
    <scope>NUCLEOTIDE SEQUENCE [LARGE SCALE GENOMIC DNA]</scope>
    <source>
        <strain evidence="2 5">NBRC 103243</strain>
    </source>
</reference>
<proteinExistence type="predicted"/>
<feature type="domain" description="N-acetyltransferase" evidence="1">
    <location>
        <begin position="1"/>
        <end position="142"/>
    </location>
</feature>
<dbReference type="AlphaFoldDB" id="A0A1H7VPX6"/>
<gene>
    <name evidence="2" type="ORF">APU01nite_18770</name>
    <name evidence="3" type="ORF">SAMN04488100_12610</name>
</gene>
<dbReference type="RefSeq" id="WP_091488997.1">
    <property type="nucleotide sequence ID" value="NZ_BJUX01000024.1"/>
</dbReference>
<sequence>MKTHVGNENWNRAAAFYVRMQVFVLEREISLQEEFDSEDTDGTVYVVLYDDDKPVATGRYKEIDSDTIRPGRIGVLKEYRKQGLGERVVKELEKLGQENGCTTSVIHGELTAAEFYEKLGYIRVSDVYYEDGAPCVTMKKEL</sequence>
<dbReference type="EMBL" id="BJUX01000024">
    <property type="protein sequence ID" value="GEK89838.1"/>
    <property type="molecule type" value="Genomic_DNA"/>
</dbReference>
<reference evidence="3 4" key="1">
    <citation type="submission" date="2016-10" db="EMBL/GenBank/DDBJ databases">
        <authorList>
            <person name="de Groot N.N."/>
        </authorList>
    </citation>
    <scope>NUCLEOTIDE SEQUENCE [LARGE SCALE GENOMIC DNA]</scope>
    <source>
        <strain evidence="3 4">DSM 19182</strain>
    </source>
</reference>
<dbReference type="InterPro" id="IPR016181">
    <property type="entry name" value="Acyl_CoA_acyltransferase"/>
</dbReference>
<dbReference type="CDD" id="cd04301">
    <property type="entry name" value="NAT_SF"/>
    <property type="match status" value="1"/>
</dbReference>
<keyword evidence="3" id="KW-0808">Transferase</keyword>
<dbReference type="Pfam" id="PF13673">
    <property type="entry name" value="Acetyltransf_10"/>
    <property type="match status" value="1"/>
</dbReference>
<organism evidence="3 4">
    <name type="scientific">Alkalibacterium putridalgicola</name>
    <dbReference type="NCBI Taxonomy" id="426703"/>
    <lineage>
        <taxon>Bacteria</taxon>
        <taxon>Bacillati</taxon>
        <taxon>Bacillota</taxon>
        <taxon>Bacilli</taxon>
        <taxon>Lactobacillales</taxon>
        <taxon>Carnobacteriaceae</taxon>
        <taxon>Alkalibacterium</taxon>
    </lineage>
</organism>
<dbReference type="GO" id="GO:0016747">
    <property type="term" value="F:acyltransferase activity, transferring groups other than amino-acyl groups"/>
    <property type="evidence" value="ECO:0007669"/>
    <property type="project" value="InterPro"/>
</dbReference>
<protein>
    <submittedName>
        <fullName evidence="3">Acetyltransferase (GNAT) domain-containing protein</fullName>
    </submittedName>
    <submittedName>
        <fullName evidence="2">GNAT family acetyltransferase</fullName>
    </submittedName>
</protein>
<dbReference type="Proteomes" id="UP000321425">
    <property type="component" value="Unassembled WGS sequence"/>
</dbReference>
<evidence type="ECO:0000313" key="4">
    <source>
        <dbReference type="Proteomes" id="UP000198548"/>
    </source>
</evidence>
<dbReference type="PROSITE" id="PS51186">
    <property type="entry name" value="GNAT"/>
    <property type="match status" value="1"/>
</dbReference>